<reference evidence="1 2" key="1">
    <citation type="journal article" date="2021" name="Nat. Commun.">
        <title>Incipient diploidization of the medicinal plant Perilla within 10,000 years.</title>
        <authorList>
            <person name="Zhang Y."/>
            <person name="Shen Q."/>
            <person name="Leng L."/>
            <person name="Zhang D."/>
            <person name="Chen S."/>
            <person name="Shi Y."/>
            <person name="Ning Z."/>
            <person name="Chen S."/>
        </authorList>
    </citation>
    <scope>NUCLEOTIDE SEQUENCE [LARGE SCALE GENOMIC DNA]</scope>
    <source>
        <strain evidence="2">cv. PC099</strain>
    </source>
</reference>
<protein>
    <submittedName>
        <fullName evidence="1">Uncharacterized protein</fullName>
    </submittedName>
</protein>
<organism evidence="1 2">
    <name type="scientific">Perilla frutescens var. hirtella</name>
    <name type="common">Perilla citriodora</name>
    <name type="synonym">Perilla setoyensis</name>
    <dbReference type="NCBI Taxonomy" id="608512"/>
    <lineage>
        <taxon>Eukaryota</taxon>
        <taxon>Viridiplantae</taxon>
        <taxon>Streptophyta</taxon>
        <taxon>Embryophyta</taxon>
        <taxon>Tracheophyta</taxon>
        <taxon>Spermatophyta</taxon>
        <taxon>Magnoliopsida</taxon>
        <taxon>eudicotyledons</taxon>
        <taxon>Gunneridae</taxon>
        <taxon>Pentapetalae</taxon>
        <taxon>asterids</taxon>
        <taxon>lamiids</taxon>
        <taxon>Lamiales</taxon>
        <taxon>Lamiaceae</taxon>
        <taxon>Nepetoideae</taxon>
        <taxon>Elsholtzieae</taxon>
        <taxon>Perilla</taxon>
    </lineage>
</organism>
<proteinExistence type="predicted"/>
<dbReference type="EMBL" id="SDAM02029772">
    <property type="protein sequence ID" value="KAH6754790.1"/>
    <property type="molecule type" value="Genomic_DNA"/>
</dbReference>
<evidence type="ECO:0000313" key="1">
    <source>
        <dbReference type="EMBL" id="KAH6754790.1"/>
    </source>
</evidence>
<evidence type="ECO:0000313" key="2">
    <source>
        <dbReference type="Proteomes" id="UP001190926"/>
    </source>
</evidence>
<keyword evidence="2" id="KW-1185">Reference proteome</keyword>
<comment type="caution">
    <text evidence="1">The sequence shown here is derived from an EMBL/GenBank/DDBJ whole genome shotgun (WGS) entry which is preliminary data.</text>
</comment>
<dbReference type="AlphaFoldDB" id="A0AAD4ILL0"/>
<accession>A0AAD4ILL0</accession>
<dbReference type="Proteomes" id="UP001190926">
    <property type="component" value="Unassembled WGS sequence"/>
</dbReference>
<gene>
    <name evidence="1" type="ORF">C2S53_020155</name>
</gene>
<sequence length="87" mass="9873">MGALYKLFGEYARVCSTPLSSKEVHTHSQVHPMISRTSSSSISDPEAVMYNEFVEELRQMTSNEGKSELDIYLDEKIVEVNVDVLKF</sequence>
<name>A0AAD4ILL0_PERFH</name>